<dbReference type="EMBL" id="JAUSRB010000002">
    <property type="protein sequence ID" value="MDP9865673.1"/>
    <property type="molecule type" value="Genomic_DNA"/>
</dbReference>
<evidence type="ECO:0000313" key="2">
    <source>
        <dbReference type="Proteomes" id="UP001230426"/>
    </source>
</evidence>
<gene>
    <name evidence="1" type="ORF">J2S55_004939</name>
</gene>
<reference evidence="1 2" key="1">
    <citation type="submission" date="2023-07" db="EMBL/GenBank/DDBJ databases">
        <title>Sequencing the genomes of 1000 actinobacteria strains.</title>
        <authorList>
            <person name="Klenk H.-P."/>
        </authorList>
    </citation>
    <scope>NUCLEOTIDE SEQUENCE [LARGE SCALE GENOMIC DNA]</scope>
    <source>
        <strain evidence="1 2">DSM 44109</strain>
    </source>
</reference>
<dbReference type="Proteomes" id="UP001230426">
    <property type="component" value="Unassembled WGS sequence"/>
</dbReference>
<sequence length="86" mass="9182">MMPTTMSVSDLAKILFASTLQASDHPSPEQVRTVIEDGLRACHEDIASCAACVAQEAGDHPETYEARMRWALSAAVQVDPATLAVP</sequence>
<protein>
    <submittedName>
        <fullName evidence="1">Uncharacterized protein</fullName>
    </submittedName>
</protein>
<accession>A0ABT9R952</accession>
<evidence type="ECO:0000313" key="1">
    <source>
        <dbReference type="EMBL" id="MDP9865673.1"/>
    </source>
</evidence>
<comment type="caution">
    <text evidence="1">The sequence shown here is derived from an EMBL/GenBank/DDBJ whole genome shotgun (WGS) entry which is preliminary data.</text>
</comment>
<name>A0ABT9R952_9ACTN</name>
<organism evidence="1 2">
    <name type="scientific">Streptosporangium brasiliense</name>
    <dbReference type="NCBI Taxonomy" id="47480"/>
    <lineage>
        <taxon>Bacteria</taxon>
        <taxon>Bacillati</taxon>
        <taxon>Actinomycetota</taxon>
        <taxon>Actinomycetes</taxon>
        <taxon>Streptosporangiales</taxon>
        <taxon>Streptosporangiaceae</taxon>
        <taxon>Streptosporangium</taxon>
    </lineage>
</organism>
<proteinExistence type="predicted"/>
<keyword evidence="2" id="KW-1185">Reference proteome</keyword>